<dbReference type="RefSeq" id="WP_018382022.1">
    <property type="nucleotide sequence ID" value="NZ_LLZU01000025.1"/>
</dbReference>
<dbReference type="Proteomes" id="UP000050867">
    <property type="component" value="Unassembled WGS sequence"/>
</dbReference>
<dbReference type="AlphaFoldDB" id="A0A0T6LQP2"/>
<organism evidence="1 2">
    <name type="scientific">Wenjunlia vitaminophila</name>
    <name type="common">Streptomyces vitaminophilus</name>
    <dbReference type="NCBI Taxonomy" id="76728"/>
    <lineage>
        <taxon>Bacteria</taxon>
        <taxon>Bacillati</taxon>
        <taxon>Actinomycetota</taxon>
        <taxon>Actinomycetes</taxon>
        <taxon>Kitasatosporales</taxon>
        <taxon>Streptomycetaceae</taxon>
        <taxon>Wenjunlia</taxon>
    </lineage>
</organism>
<keyword evidence="2" id="KW-1185">Reference proteome</keyword>
<dbReference type="EMBL" id="LLZU01000025">
    <property type="protein sequence ID" value="KRV48357.1"/>
    <property type="molecule type" value="Genomic_DNA"/>
</dbReference>
<accession>A0A0T6LQP2</accession>
<evidence type="ECO:0000313" key="1">
    <source>
        <dbReference type="EMBL" id="KRV48357.1"/>
    </source>
</evidence>
<comment type="caution">
    <text evidence="1">The sequence shown here is derived from an EMBL/GenBank/DDBJ whole genome shotgun (WGS) entry which is preliminary data.</text>
</comment>
<sequence length="169" mass="19672">MKTLLADGPSNLYATEMEQFGRLTGHWATEITYYPTNGSPARRVSGEWEFSYALEGRAVLDVWQWPAREEILTADRAADQECGLCVRIWDPRLQLWRFTFHGTAHGDQVHMYARQIDDEIVMERAVGSDLIRWTFTDITTGTFHWRNERSTDGGHTWRLDQEVSARRLH</sequence>
<reference evidence="1 2" key="1">
    <citation type="submission" date="2015-10" db="EMBL/GenBank/DDBJ databases">
        <title>Draft genome sequence of pyrrolomycin-producing Streptomyces vitaminophilus.</title>
        <authorList>
            <person name="Graham D.E."/>
            <person name="Mahan K.M."/>
            <person name="Klingeman D.M."/>
            <person name="Hettich R.L."/>
            <person name="Parry R.J."/>
        </authorList>
    </citation>
    <scope>NUCLEOTIDE SEQUENCE [LARGE SCALE GENOMIC DNA]</scope>
    <source>
        <strain evidence="1 2">ATCC 31673</strain>
    </source>
</reference>
<dbReference type="STRING" id="76728.AQ490_25430"/>
<proteinExistence type="predicted"/>
<dbReference type="eggNOG" id="COG3554">
    <property type="taxonomic scope" value="Bacteria"/>
</dbReference>
<dbReference type="OrthoDB" id="9814791at2"/>
<gene>
    <name evidence="1" type="ORF">AQ490_25430</name>
</gene>
<evidence type="ECO:0008006" key="3">
    <source>
        <dbReference type="Google" id="ProtNLM"/>
    </source>
</evidence>
<name>A0A0T6LQP2_WENVI</name>
<evidence type="ECO:0000313" key="2">
    <source>
        <dbReference type="Proteomes" id="UP000050867"/>
    </source>
</evidence>
<protein>
    <recommendedName>
        <fullName evidence="3">DUF1579 domain-containing protein</fullName>
    </recommendedName>
</protein>